<dbReference type="Proteomes" id="UP000823749">
    <property type="component" value="Chromosome 12"/>
</dbReference>
<comment type="caution">
    <text evidence="2">The sequence shown here is derived from an EMBL/GenBank/DDBJ whole genome shotgun (WGS) entry which is preliminary data.</text>
</comment>
<sequence>MAYAALGPPPNRGQGYPAKRPKYNEPPPLPVTAAKAQAFLPSIPGCLGARREGSTSRSQEGAYPERYGTSGLLHLS</sequence>
<name>A0AAV6I2K6_9ERIC</name>
<reference evidence="2" key="1">
    <citation type="submission" date="2020-08" db="EMBL/GenBank/DDBJ databases">
        <title>Plant Genome Project.</title>
        <authorList>
            <person name="Zhang R.-G."/>
        </authorList>
    </citation>
    <scope>NUCLEOTIDE SEQUENCE</scope>
    <source>
        <strain evidence="2">WSP0</strain>
        <tissue evidence="2">Leaf</tissue>
    </source>
</reference>
<keyword evidence="3" id="KW-1185">Reference proteome</keyword>
<evidence type="ECO:0000313" key="3">
    <source>
        <dbReference type="Proteomes" id="UP000823749"/>
    </source>
</evidence>
<evidence type="ECO:0000313" key="2">
    <source>
        <dbReference type="EMBL" id="KAG5521369.1"/>
    </source>
</evidence>
<proteinExistence type="predicted"/>
<accession>A0AAV6I2K6</accession>
<dbReference type="EMBL" id="JACTNZ010000012">
    <property type="protein sequence ID" value="KAG5521369.1"/>
    <property type="molecule type" value="Genomic_DNA"/>
</dbReference>
<feature type="region of interest" description="Disordered" evidence="1">
    <location>
        <begin position="1"/>
        <end position="29"/>
    </location>
</feature>
<feature type="region of interest" description="Disordered" evidence="1">
    <location>
        <begin position="47"/>
        <end position="76"/>
    </location>
</feature>
<dbReference type="AlphaFoldDB" id="A0AAV6I2K6"/>
<organism evidence="2 3">
    <name type="scientific">Rhododendron griersonianum</name>
    <dbReference type="NCBI Taxonomy" id="479676"/>
    <lineage>
        <taxon>Eukaryota</taxon>
        <taxon>Viridiplantae</taxon>
        <taxon>Streptophyta</taxon>
        <taxon>Embryophyta</taxon>
        <taxon>Tracheophyta</taxon>
        <taxon>Spermatophyta</taxon>
        <taxon>Magnoliopsida</taxon>
        <taxon>eudicotyledons</taxon>
        <taxon>Gunneridae</taxon>
        <taxon>Pentapetalae</taxon>
        <taxon>asterids</taxon>
        <taxon>Ericales</taxon>
        <taxon>Ericaceae</taxon>
        <taxon>Ericoideae</taxon>
        <taxon>Rhodoreae</taxon>
        <taxon>Rhododendron</taxon>
    </lineage>
</organism>
<evidence type="ECO:0000256" key="1">
    <source>
        <dbReference type="SAM" id="MobiDB-lite"/>
    </source>
</evidence>
<gene>
    <name evidence="2" type="ORF">RHGRI_033811</name>
</gene>
<protein>
    <submittedName>
        <fullName evidence="2">Uncharacterized protein</fullName>
    </submittedName>
</protein>